<dbReference type="RefSeq" id="WP_114834427.1">
    <property type="nucleotide sequence ID" value="NZ_LR699114.1"/>
</dbReference>
<feature type="domain" description="TaqI-like C-terminal specificity" evidence="9">
    <location>
        <begin position="391"/>
        <end position="510"/>
    </location>
</feature>
<keyword evidence="10" id="KW-0378">Hydrolase</keyword>
<evidence type="ECO:0000256" key="4">
    <source>
        <dbReference type="ARBA" id="ARBA00022691"/>
    </source>
</evidence>
<keyword evidence="10" id="KW-0540">Nuclease</keyword>
<proteinExistence type="predicted"/>
<keyword evidence="10" id="KW-0255">Endonuclease</keyword>
<dbReference type="PRINTS" id="PR00507">
    <property type="entry name" value="N12N6MTFRASE"/>
</dbReference>
<protein>
    <recommendedName>
        <fullName evidence="1">site-specific DNA-methyltransferase (adenine-specific)</fullName>
        <ecNumber evidence="1">2.1.1.72</ecNumber>
    </recommendedName>
</protein>
<dbReference type="GO" id="GO:0032259">
    <property type="term" value="P:methylation"/>
    <property type="evidence" value="ECO:0007669"/>
    <property type="project" value="UniProtKB-KW"/>
</dbReference>
<evidence type="ECO:0000259" key="8">
    <source>
        <dbReference type="Pfam" id="PF07669"/>
    </source>
</evidence>
<dbReference type="EC" id="2.1.1.72" evidence="1"/>
<name>A0A370GIB9_9COXI</name>
<dbReference type="AlphaFoldDB" id="A0A370GIB9"/>
<dbReference type="GO" id="GO:0009007">
    <property type="term" value="F:site-specific DNA-methyltransferase (adenine-specific) activity"/>
    <property type="evidence" value="ECO:0007669"/>
    <property type="project" value="UniProtKB-EC"/>
</dbReference>
<evidence type="ECO:0000256" key="1">
    <source>
        <dbReference type="ARBA" id="ARBA00011900"/>
    </source>
</evidence>
<dbReference type="OrthoDB" id="9784823at2"/>
<keyword evidence="4" id="KW-0949">S-adenosyl-L-methionine</keyword>
<dbReference type="Gene3D" id="3.40.50.150">
    <property type="entry name" value="Vaccinia Virus protein VP39"/>
    <property type="match status" value="1"/>
</dbReference>
<keyword evidence="6" id="KW-0238">DNA-binding</keyword>
<evidence type="ECO:0000256" key="3">
    <source>
        <dbReference type="ARBA" id="ARBA00022679"/>
    </source>
</evidence>
<dbReference type="InterPro" id="IPR002052">
    <property type="entry name" value="DNA_methylase_N6_adenine_CS"/>
</dbReference>
<feature type="domain" description="Type II methyltransferase M.TaqI-like" evidence="8">
    <location>
        <begin position="112"/>
        <end position="208"/>
    </location>
</feature>
<evidence type="ECO:0000256" key="2">
    <source>
        <dbReference type="ARBA" id="ARBA00022603"/>
    </source>
</evidence>
<dbReference type="Pfam" id="PF07669">
    <property type="entry name" value="Eco57I"/>
    <property type="match status" value="1"/>
</dbReference>
<keyword evidence="5" id="KW-0680">Restriction system</keyword>
<keyword evidence="2" id="KW-0489">Methyltransferase</keyword>
<keyword evidence="3" id="KW-0808">Transferase</keyword>
<dbReference type="Pfam" id="PF12950">
    <property type="entry name" value="TaqI_C"/>
    <property type="match status" value="1"/>
</dbReference>
<reference evidence="10 11" key="1">
    <citation type="submission" date="2018-07" db="EMBL/GenBank/DDBJ databases">
        <title>Genomic Encyclopedia of Type Strains, Phase IV (KMG-IV): sequencing the most valuable type-strain genomes for metagenomic binning, comparative biology and taxonomic classification.</title>
        <authorList>
            <person name="Goeker M."/>
        </authorList>
    </citation>
    <scope>NUCLEOTIDE SEQUENCE [LARGE SCALE GENOMIC DNA]</scope>
    <source>
        <strain evidence="10 11">DSM 16500</strain>
    </source>
</reference>
<dbReference type="GO" id="GO:0003677">
    <property type="term" value="F:DNA binding"/>
    <property type="evidence" value="ECO:0007669"/>
    <property type="project" value="UniProtKB-KW"/>
</dbReference>
<accession>A0A370GIB9</accession>
<organism evidence="10 11">
    <name type="scientific">Aquicella lusitana</name>
    <dbReference type="NCBI Taxonomy" id="254246"/>
    <lineage>
        <taxon>Bacteria</taxon>
        <taxon>Pseudomonadati</taxon>
        <taxon>Pseudomonadota</taxon>
        <taxon>Gammaproteobacteria</taxon>
        <taxon>Legionellales</taxon>
        <taxon>Coxiellaceae</taxon>
        <taxon>Aquicella</taxon>
    </lineage>
</organism>
<evidence type="ECO:0000313" key="10">
    <source>
        <dbReference type="EMBL" id="RDI43397.1"/>
    </source>
</evidence>
<dbReference type="SUPFAM" id="SSF53335">
    <property type="entry name" value="S-adenosyl-L-methionine-dependent methyltransferases"/>
    <property type="match status" value="1"/>
</dbReference>
<keyword evidence="11" id="KW-1185">Reference proteome</keyword>
<evidence type="ECO:0000256" key="7">
    <source>
        <dbReference type="ARBA" id="ARBA00047942"/>
    </source>
</evidence>
<gene>
    <name evidence="10" type="ORF">C8D86_11153</name>
</gene>
<sequence>MLDKRHSQKRTGAYFTPRLLADFVAKNTLKHINLAGSKQLKIIDPAIGDGELILSLLGILKNYAGQIEVYGFDINGQALDLACARIANTFPGVHLRLFNTDFLDTCFHKTMNLPLFDILIANPPYVRTQTLGQEKIKQLGAKFGLKGQIDIYHAFLAAIQPLLKPDAIAGVIISNRFMTTKSCNALRKTLMEQYAIKQLWDLGDTKLFGAAVLPAVMLLTPRISTAETAGFFTSIYEYKGNHPENEQKDVVAHPVDALNHSGVVKCKNQKTYLVRHGTLTFDKDSSEVWRLHEPESEKWLAKVNKHTWATFKDIGKIRVGVKTTADSVFINSDWKKAIGYEPELLLPLTTHHVAGRFRRTPLPLKSILYTHYTDNGVRKVIDLEQFPLTKIYLQTHYKTLSSRTYIHNSRRKWYEIWVPQDPDAWQRTKLIFKDISEKPLFWIDTEKTVVNGDCYWMTRDNDTFSEDILWLAAAVANSTFIEKFYDIKFHNKLYSNRRRFITQYVEQFPIPDPSTRCARELIELAKSLHHDPIKQPKNQETKINQLVLAAFNLNDIEP</sequence>
<dbReference type="InterPro" id="IPR050953">
    <property type="entry name" value="N4_N6_ade-DNA_methylase"/>
</dbReference>
<dbReference type="EMBL" id="QQAX01000011">
    <property type="protein sequence ID" value="RDI43397.1"/>
    <property type="molecule type" value="Genomic_DNA"/>
</dbReference>
<evidence type="ECO:0000256" key="6">
    <source>
        <dbReference type="ARBA" id="ARBA00023125"/>
    </source>
</evidence>
<dbReference type="Proteomes" id="UP000254720">
    <property type="component" value="Unassembled WGS sequence"/>
</dbReference>
<dbReference type="GO" id="GO:0004519">
    <property type="term" value="F:endonuclease activity"/>
    <property type="evidence" value="ECO:0007669"/>
    <property type="project" value="UniProtKB-KW"/>
</dbReference>
<dbReference type="GO" id="GO:0009307">
    <property type="term" value="P:DNA restriction-modification system"/>
    <property type="evidence" value="ECO:0007669"/>
    <property type="project" value="UniProtKB-KW"/>
</dbReference>
<comment type="catalytic activity">
    <reaction evidence="7">
        <text>a 2'-deoxyadenosine in DNA + S-adenosyl-L-methionine = an N(6)-methyl-2'-deoxyadenosine in DNA + S-adenosyl-L-homocysteine + H(+)</text>
        <dbReference type="Rhea" id="RHEA:15197"/>
        <dbReference type="Rhea" id="RHEA-COMP:12418"/>
        <dbReference type="Rhea" id="RHEA-COMP:12419"/>
        <dbReference type="ChEBI" id="CHEBI:15378"/>
        <dbReference type="ChEBI" id="CHEBI:57856"/>
        <dbReference type="ChEBI" id="CHEBI:59789"/>
        <dbReference type="ChEBI" id="CHEBI:90615"/>
        <dbReference type="ChEBI" id="CHEBI:90616"/>
        <dbReference type="EC" id="2.1.1.72"/>
    </reaction>
</comment>
<dbReference type="PANTHER" id="PTHR33841:SF1">
    <property type="entry name" value="DNA METHYLTRANSFERASE A"/>
    <property type="match status" value="1"/>
</dbReference>
<comment type="caution">
    <text evidence="10">The sequence shown here is derived from an EMBL/GenBank/DDBJ whole genome shotgun (WGS) entry which is preliminary data.</text>
</comment>
<dbReference type="InterPro" id="IPR011639">
    <property type="entry name" value="MethylTrfase_TaqI-like_dom"/>
</dbReference>
<dbReference type="PROSITE" id="PS00092">
    <property type="entry name" value="N6_MTASE"/>
    <property type="match status" value="1"/>
</dbReference>
<evidence type="ECO:0000256" key="5">
    <source>
        <dbReference type="ARBA" id="ARBA00022747"/>
    </source>
</evidence>
<evidence type="ECO:0000313" key="11">
    <source>
        <dbReference type="Proteomes" id="UP000254720"/>
    </source>
</evidence>
<dbReference type="InterPro" id="IPR025931">
    <property type="entry name" value="TaqI_C"/>
</dbReference>
<evidence type="ECO:0000259" key="9">
    <source>
        <dbReference type="Pfam" id="PF12950"/>
    </source>
</evidence>
<dbReference type="InterPro" id="IPR029063">
    <property type="entry name" value="SAM-dependent_MTases_sf"/>
</dbReference>
<dbReference type="PANTHER" id="PTHR33841">
    <property type="entry name" value="DNA METHYLTRANSFERASE YEEA-RELATED"/>
    <property type="match status" value="1"/>
</dbReference>